<dbReference type="AlphaFoldDB" id="A0A0B7AJV5"/>
<dbReference type="GO" id="GO:0008017">
    <property type="term" value="F:microtubule binding"/>
    <property type="evidence" value="ECO:0007669"/>
    <property type="project" value="TreeGrafter"/>
</dbReference>
<feature type="domain" description="IC97/Casc1 N-terminal" evidence="3">
    <location>
        <begin position="24"/>
        <end position="225"/>
    </location>
</feature>
<feature type="region of interest" description="Disordered" evidence="2">
    <location>
        <begin position="270"/>
        <end position="316"/>
    </location>
</feature>
<dbReference type="GO" id="GO:0005930">
    <property type="term" value="C:axoneme"/>
    <property type="evidence" value="ECO:0007669"/>
    <property type="project" value="TreeGrafter"/>
</dbReference>
<evidence type="ECO:0000313" key="4">
    <source>
        <dbReference type="EMBL" id="CEK81128.1"/>
    </source>
</evidence>
<proteinExistence type="inferred from homology"/>
<feature type="compositionally biased region" description="Basic and acidic residues" evidence="2">
    <location>
        <begin position="12"/>
        <end position="34"/>
    </location>
</feature>
<dbReference type="InterPro" id="IPR031826">
    <property type="entry name" value="IC97/Casc1_N"/>
</dbReference>
<dbReference type="PANTHER" id="PTHR20929:SF11">
    <property type="entry name" value="DYNEIN AXONEMAL INTERMEDIATE CHAIN 7"/>
    <property type="match status" value="1"/>
</dbReference>
<evidence type="ECO:0000256" key="2">
    <source>
        <dbReference type="SAM" id="MobiDB-lite"/>
    </source>
</evidence>
<comment type="similarity">
    <text evidence="1">Belongs to the DNAI7 family.</text>
</comment>
<gene>
    <name evidence="4" type="primary">ORF124465</name>
</gene>
<evidence type="ECO:0000259" key="3">
    <source>
        <dbReference type="Pfam" id="PF15927"/>
    </source>
</evidence>
<organism evidence="4">
    <name type="scientific">Arion vulgaris</name>
    <dbReference type="NCBI Taxonomy" id="1028688"/>
    <lineage>
        <taxon>Eukaryota</taxon>
        <taxon>Metazoa</taxon>
        <taxon>Spiralia</taxon>
        <taxon>Lophotrochozoa</taxon>
        <taxon>Mollusca</taxon>
        <taxon>Gastropoda</taxon>
        <taxon>Heterobranchia</taxon>
        <taxon>Euthyneura</taxon>
        <taxon>Panpulmonata</taxon>
        <taxon>Eupulmonata</taxon>
        <taxon>Stylommatophora</taxon>
        <taxon>Helicina</taxon>
        <taxon>Arionoidea</taxon>
        <taxon>Arionidae</taxon>
        <taxon>Arion</taxon>
    </lineage>
</organism>
<dbReference type="PRINTS" id="PR02043">
    <property type="entry name" value="CANCERSCCP1"/>
</dbReference>
<dbReference type="GO" id="GO:0048487">
    <property type="term" value="F:beta-tubulin binding"/>
    <property type="evidence" value="ECO:0007669"/>
    <property type="project" value="TreeGrafter"/>
</dbReference>
<reference evidence="4" key="1">
    <citation type="submission" date="2014-12" db="EMBL/GenBank/DDBJ databases">
        <title>Insight into the proteome of Arion vulgaris.</title>
        <authorList>
            <person name="Aradska J."/>
            <person name="Bulat T."/>
            <person name="Smidak R."/>
            <person name="Sarate P."/>
            <person name="Gangsoo J."/>
            <person name="Sialana F."/>
            <person name="Bilban M."/>
            <person name="Lubec G."/>
        </authorList>
    </citation>
    <scope>NUCLEOTIDE SEQUENCE</scope>
    <source>
        <tissue evidence="4">Skin</tissue>
    </source>
</reference>
<dbReference type="InterPro" id="IPR023247">
    <property type="entry name" value="IC97/Dnai7-like"/>
</dbReference>
<protein>
    <recommendedName>
        <fullName evidence="3">IC97/Casc1 N-terminal domain-containing protein</fullName>
    </recommendedName>
</protein>
<accession>A0A0B7AJV5</accession>
<dbReference type="EMBL" id="HACG01034263">
    <property type="protein sequence ID" value="CEK81128.1"/>
    <property type="molecule type" value="Transcribed_RNA"/>
</dbReference>
<dbReference type="Pfam" id="PF15927">
    <property type="entry name" value="Casc1_N"/>
    <property type="match status" value="1"/>
</dbReference>
<sequence>MADMGKKKKKTGKDSKKKEEQEKKALEEEQAKLRANADAKLQKIREAEERIIRAKQENEERKTRKLEMTELTEILNRNETQLKELNQSRRVQTKWARYMRCDGSPDPVNQGEINTYINLRLQDNTNNDAESVLRDSHLDLMLIEELKFTLMDMPLEEISNNEGNLYKETIEKLENLISTKLDLATLNVLCDTTALANSDTGNLQHVVVNDDIALCVWGNIAKNPRIKSIEFPEIHFTFDIPRVLALGDCAVRALITKYDHYSSTSKAIIPRIKQKEEEPVPVEIEGEDKKDDDKNTEEEIENPDKEKVQEEENEEPEIDIMDALKQAKLNEDLEEQKQEEEPVEIIEEDFLDPSTPELPEWEDFDEEDDVIDLRAYDVLGGAFMLNLLQMPPQPKTVESWIITQCVDPPQICFQDYVADVVSTESGKDKKDERLPININMVLPEDVMFLEQPQVARWDYERKFWTIQGFSDLAFNEEARTFGFKTTKFGTFCLLQDSYINMPFQSWDIRPHKLNSAVFSITAAIVDIQIEIKDSLCCLCQPRDRPELKSVRDKWVTPAELIIIMKKAGINIFPSEDSSKFVSIQHKHPLVEERMYQQMALTASSMAYAWSKWNSERGSGEIIFQGAEAMEDGHLMEEEWSVYMATKRRVVKLKLSEYEESFNEESQNEAMFRSNLYHLVATITSENAQTRINETNFQFIDCVYQLLKATRVLTYS</sequence>
<evidence type="ECO:0000256" key="1">
    <source>
        <dbReference type="ARBA" id="ARBA00024332"/>
    </source>
</evidence>
<feature type="compositionally biased region" description="Basic residues" evidence="2">
    <location>
        <begin position="1"/>
        <end position="11"/>
    </location>
</feature>
<dbReference type="PANTHER" id="PTHR20929">
    <property type="entry name" value="LUNG ADENOMA SUSCEPTIBILITY 1-RELATED"/>
    <property type="match status" value="1"/>
</dbReference>
<name>A0A0B7AJV5_9EUPU</name>
<feature type="region of interest" description="Disordered" evidence="2">
    <location>
        <begin position="1"/>
        <end position="34"/>
    </location>
</feature>